<organism evidence="3">
    <name type="scientific">Thelazia callipaeda</name>
    <name type="common">Oriental eyeworm</name>
    <name type="synonym">Parasitic nematode</name>
    <dbReference type="NCBI Taxonomy" id="103827"/>
    <lineage>
        <taxon>Eukaryota</taxon>
        <taxon>Metazoa</taxon>
        <taxon>Ecdysozoa</taxon>
        <taxon>Nematoda</taxon>
        <taxon>Chromadorea</taxon>
        <taxon>Rhabditida</taxon>
        <taxon>Spirurina</taxon>
        <taxon>Spiruromorpha</taxon>
        <taxon>Thelazioidea</taxon>
        <taxon>Thelaziidae</taxon>
        <taxon>Thelazia</taxon>
    </lineage>
</organism>
<dbReference type="WBParaSite" id="TCLT_0000357401-mRNA-1">
    <property type="protein sequence ID" value="TCLT_0000357401-mRNA-1"/>
    <property type="gene ID" value="TCLT_0000357401"/>
</dbReference>
<proteinExistence type="predicted"/>
<name>A0A0N5CTL3_THECL</name>
<evidence type="ECO:0000313" key="3">
    <source>
        <dbReference type="WBParaSite" id="TCLT_0000357401-mRNA-1"/>
    </source>
</evidence>
<gene>
    <name evidence="1" type="ORF">TCLT_LOCUS3564</name>
</gene>
<keyword evidence="2" id="KW-1185">Reference proteome</keyword>
<dbReference type="AlphaFoldDB" id="A0A0N5CTL3"/>
<protein>
    <submittedName>
        <fullName evidence="3">Transposase</fullName>
    </submittedName>
</protein>
<sequence length="93" mass="10737">MEKIPALLAPDGNLCAYHSGNEHWKIKTRFKEGAWKRLLYLGKAAGKLLPFSVRRAGKFSYFHWSQKPAEVNKTVESWLRIRECEADLNQGFT</sequence>
<reference evidence="3" key="1">
    <citation type="submission" date="2017-02" db="UniProtKB">
        <authorList>
            <consortium name="WormBaseParasite"/>
        </authorList>
    </citation>
    <scope>IDENTIFICATION</scope>
</reference>
<evidence type="ECO:0000313" key="2">
    <source>
        <dbReference type="Proteomes" id="UP000276776"/>
    </source>
</evidence>
<dbReference type="EMBL" id="UYYF01001800">
    <property type="protein sequence ID" value="VDN00133.1"/>
    <property type="molecule type" value="Genomic_DNA"/>
</dbReference>
<accession>A0A0N5CTL3</accession>
<dbReference type="Proteomes" id="UP000276776">
    <property type="component" value="Unassembled WGS sequence"/>
</dbReference>
<reference evidence="1 2" key="2">
    <citation type="submission" date="2018-11" db="EMBL/GenBank/DDBJ databases">
        <authorList>
            <consortium name="Pathogen Informatics"/>
        </authorList>
    </citation>
    <scope>NUCLEOTIDE SEQUENCE [LARGE SCALE GENOMIC DNA]</scope>
</reference>
<evidence type="ECO:0000313" key="1">
    <source>
        <dbReference type="EMBL" id="VDN00133.1"/>
    </source>
</evidence>